<protein>
    <submittedName>
        <fullName evidence="1">Uncharacterized protein</fullName>
    </submittedName>
</protein>
<reference evidence="1" key="2">
    <citation type="journal article" date="2015" name="Fish Shellfish Immunol.">
        <title>Early steps in the European eel (Anguilla anguilla)-Vibrio vulnificus interaction in the gills: Role of the RtxA13 toxin.</title>
        <authorList>
            <person name="Callol A."/>
            <person name="Pajuelo D."/>
            <person name="Ebbesson L."/>
            <person name="Teles M."/>
            <person name="MacKenzie S."/>
            <person name="Amaro C."/>
        </authorList>
    </citation>
    <scope>NUCLEOTIDE SEQUENCE</scope>
</reference>
<reference evidence="1" key="1">
    <citation type="submission" date="2014-11" db="EMBL/GenBank/DDBJ databases">
        <authorList>
            <person name="Amaro Gonzalez C."/>
        </authorList>
    </citation>
    <scope>NUCLEOTIDE SEQUENCE</scope>
</reference>
<dbReference type="AlphaFoldDB" id="A0A0E9RIF3"/>
<name>A0A0E9RIF3_ANGAN</name>
<proteinExistence type="predicted"/>
<sequence length="64" mass="7503">MFLIQNLTLRFCYFLFTAYKTKLPHLKNLADLEVCSQQVQSSLQPGLECLESQKHFNKLHKICT</sequence>
<organism evidence="1">
    <name type="scientific">Anguilla anguilla</name>
    <name type="common">European freshwater eel</name>
    <name type="synonym">Muraena anguilla</name>
    <dbReference type="NCBI Taxonomy" id="7936"/>
    <lineage>
        <taxon>Eukaryota</taxon>
        <taxon>Metazoa</taxon>
        <taxon>Chordata</taxon>
        <taxon>Craniata</taxon>
        <taxon>Vertebrata</taxon>
        <taxon>Euteleostomi</taxon>
        <taxon>Actinopterygii</taxon>
        <taxon>Neopterygii</taxon>
        <taxon>Teleostei</taxon>
        <taxon>Anguilliformes</taxon>
        <taxon>Anguillidae</taxon>
        <taxon>Anguilla</taxon>
    </lineage>
</organism>
<dbReference type="EMBL" id="GBXM01079646">
    <property type="protein sequence ID" value="JAH28931.1"/>
    <property type="molecule type" value="Transcribed_RNA"/>
</dbReference>
<evidence type="ECO:0000313" key="1">
    <source>
        <dbReference type="EMBL" id="JAH28931.1"/>
    </source>
</evidence>
<accession>A0A0E9RIF3</accession>